<sequence length="165" mass="19401">MRRARRLLHGARPLRRHPQRRLPEHDVQPEPAELHRPGERGDVPGEQVQRRPDGVRHQGGHRDGRVRRQDPPQARRRPIASHHVSHIHTRYSESVIVQRSLEVIKPRGGVHRWPWRGGAATRTRHARACWQLDHLWFVGVGIGPRLLVRQWRWPLATRRSNIMLC</sequence>
<evidence type="ECO:0000313" key="3">
    <source>
        <dbReference type="Proteomes" id="UP000026961"/>
    </source>
</evidence>
<reference evidence="2" key="1">
    <citation type="submission" date="2015-04" db="UniProtKB">
        <authorList>
            <consortium name="EnsemblPlants"/>
        </authorList>
    </citation>
    <scope>IDENTIFICATION</scope>
</reference>
<reference evidence="2" key="2">
    <citation type="submission" date="2018-05" db="EMBL/GenBank/DDBJ databases">
        <title>OgluRS3 (Oryza glumaepatula Reference Sequence Version 3).</title>
        <authorList>
            <person name="Zhang J."/>
            <person name="Kudrna D."/>
            <person name="Lee S."/>
            <person name="Talag J."/>
            <person name="Welchert J."/>
            <person name="Wing R.A."/>
        </authorList>
    </citation>
    <scope>NUCLEOTIDE SEQUENCE [LARGE SCALE GENOMIC DNA]</scope>
</reference>
<dbReference type="Gramene" id="OGLUM03G11290.1">
    <property type="protein sequence ID" value="OGLUM03G11290.1"/>
    <property type="gene ID" value="OGLUM03G11290"/>
</dbReference>
<feature type="compositionally biased region" description="Basic residues" evidence="1">
    <location>
        <begin position="1"/>
        <end position="20"/>
    </location>
</feature>
<protein>
    <submittedName>
        <fullName evidence="2">Uncharacterized protein</fullName>
    </submittedName>
</protein>
<feature type="compositionally biased region" description="Basic residues" evidence="1">
    <location>
        <begin position="74"/>
        <end position="83"/>
    </location>
</feature>
<dbReference type="EnsemblPlants" id="OGLUM03G11290.1">
    <property type="protein sequence ID" value="OGLUM03G11290.1"/>
    <property type="gene ID" value="OGLUM03G11290"/>
</dbReference>
<feature type="compositionally biased region" description="Basic and acidic residues" evidence="1">
    <location>
        <begin position="21"/>
        <end position="70"/>
    </location>
</feature>
<evidence type="ECO:0000313" key="2">
    <source>
        <dbReference type="EnsemblPlants" id="OGLUM03G11290.1"/>
    </source>
</evidence>
<dbReference type="AlphaFoldDB" id="A0A0D9Z4Z1"/>
<accession>A0A0D9Z4Z1</accession>
<feature type="region of interest" description="Disordered" evidence="1">
    <location>
        <begin position="1"/>
        <end position="83"/>
    </location>
</feature>
<evidence type="ECO:0000256" key="1">
    <source>
        <dbReference type="SAM" id="MobiDB-lite"/>
    </source>
</evidence>
<proteinExistence type="predicted"/>
<dbReference type="HOGENOM" id="CLU_1621526_0_0_1"/>
<dbReference type="Proteomes" id="UP000026961">
    <property type="component" value="Chromosome 3"/>
</dbReference>
<name>A0A0D9Z4Z1_9ORYZ</name>
<organism evidence="2">
    <name type="scientific">Oryza glumipatula</name>
    <dbReference type="NCBI Taxonomy" id="40148"/>
    <lineage>
        <taxon>Eukaryota</taxon>
        <taxon>Viridiplantae</taxon>
        <taxon>Streptophyta</taxon>
        <taxon>Embryophyta</taxon>
        <taxon>Tracheophyta</taxon>
        <taxon>Spermatophyta</taxon>
        <taxon>Magnoliopsida</taxon>
        <taxon>Liliopsida</taxon>
        <taxon>Poales</taxon>
        <taxon>Poaceae</taxon>
        <taxon>BOP clade</taxon>
        <taxon>Oryzoideae</taxon>
        <taxon>Oryzeae</taxon>
        <taxon>Oryzinae</taxon>
        <taxon>Oryza</taxon>
    </lineage>
</organism>
<keyword evidence="3" id="KW-1185">Reference proteome</keyword>